<keyword evidence="1" id="KW-1133">Transmembrane helix</keyword>
<keyword evidence="2" id="KW-0732">Signal</keyword>
<keyword evidence="1" id="KW-0812">Transmembrane</keyword>
<feature type="signal peptide" evidence="2">
    <location>
        <begin position="1"/>
        <end position="15"/>
    </location>
</feature>
<reference evidence="4" key="1">
    <citation type="journal article" date="2013" name="Nature">
        <title>Pan genome of the phytoplankton Emiliania underpins its global distribution.</title>
        <authorList>
            <person name="Read B.A."/>
            <person name="Kegel J."/>
            <person name="Klute M.J."/>
            <person name="Kuo A."/>
            <person name="Lefebvre S.C."/>
            <person name="Maumus F."/>
            <person name="Mayer C."/>
            <person name="Miller J."/>
            <person name="Monier A."/>
            <person name="Salamov A."/>
            <person name="Young J."/>
            <person name="Aguilar M."/>
            <person name="Claverie J.M."/>
            <person name="Frickenhaus S."/>
            <person name="Gonzalez K."/>
            <person name="Herman E.K."/>
            <person name="Lin Y.C."/>
            <person name="Napier J."/>
            <person name="Ogata H."/>
            <person name="Sarno A.F."/>
            <person name="Shmutz J."/>
            <person name="Schroeder D."/>
            <person name="de Vargas C."/>
            <person name="Verret F."/>
            <person name="von Dassow P."/>
            <person name="Valentin K."/>
            <person name="Van de Peer Y."/>
            <person name="Wheeler G."/>
            <person name="Dacks J.B."/>
            <person name="Delwiche C.F."/>
            <person name="Dyhrman S.T."/>
            <person name="Glockner G."/>
            <person name="John U."/>
            <person name="Richards T."/>
            <person name="Worden A.Z."/>
            <person name="Zhang X."/>
            <person name="Grigoriev I.V."/>
            <person name="Allen A.E."/>
            <person name="Bidle K."/>
            <person name="Borodovsky M."/>
            <person name="Bowler C."/>
            <person name="Brownlee C."/>
            <person name="Cock J.M."/>
            <person name="Elias M."/>
            <person name="Gladyshev V.N."/>
            <person name="Groth M."/>
            <person name="Guda C."/>
            <person name="Hadaegh A."/>
            <person name="Iglesias-Rodriguez M.D."/>
            <person name="Jenkins J."/>
            <person name="Jones B.M."/>
            <person name="Lawson T."/>
            <person name="Leese F."/>
            <person name="Lindquist E."/>
            <person name="Lobanov A."/>
            <person name="Lomsadze A."/>
            <person name="Malik S.B."/>
            <person name="Marsh M.E."/>
            <person name="Mackinder L."/>
            <person name="Mock T."/>
            <person name="Mueller-Roeber B."/>
            <person name="Pagarete A."/>
            <person name="Parker M."/>
            <person name="Probert I."/>
            <person name="Quesneville H."/>
            <person name="Raines C."/>
            <person name="Rensing S.A."/>
            <person name="Riano-Pachon D.M."/>
            <person name="Richier S."/>
            <person name="Rokitta S."/>
            <person name="Shiraiwa Y."/>
            <person name="Soanes D.M."/>
            <person name="van der Giezen M."/>
            <person name="Wahlund T.M."/>
            <person name="Williams B."/>
            <person name="Wilson W."/>
            <person name="Wolfe G."/>
            <person name="Wurch L.L."/>
        </authorList>
    </citation>
    <scope>NUCLEOTIDE SEQUENCE</scope>
</reference>
<sequence>MMMLFAYYCAAIASAAPACVPNPVARCPRIFRPVCKEGLHYANGCLAEAACVFDATAEECGEMEESSMHGVPVSDEAAFITVGTANTLPARVSSGPEITVQRPGFGAATTLPARVSSGPEITVQRPGFGAATTLPARVSSGPEITVQRPGFGAATTLPARVGGPPDAAEAEAVNCCGGGGACGYEHCPALGAGTEGCVHRWEMPDGMDFELDCAVSLTESAARTGGVDPKAGMIEHLHAKCEDCVGEGFAWQADACQKVATPWHGGQWQYCGLQDVACITTARGCEYYYKVDGMYGEEHGLDLEAEAAASAGGPRTRLPAVALACAALALAAFGGALVQRTRARRRYTEFMAEMTGDVRFVPHVAMLQEPPLV</sequence>
<protein>
    <recommendedName>
        <fullName evidence="5">Kazal-like domain-containing protein</fullName>
    </recommendedName>
</protein>
<reference evidence="3" key="2">
    <citation type="submission" date="2024-10" db="UniProtKB">
        <authorList>
            <consortium name="EnsemblProtists"/>
        </authorList>
    </citation>
    <scope>IDENTIFICATION</scope>
</reference>
<keyword evidence="4" id="KW-1185">Reference proteome</keyword>
<proteinExistence type="predicted"/>
<dbReference type="KEGG" id="ehx:EMIHUDRAFT_370730"/>
<dbReference type="AlphaFoldDB" id="A0A0D3IVE9"/>
<feature type="chain" id="PRO_5044272809" description="Kazal-like domain-containing protein" evidence="2">
    <location>
        <begin position="16"/>
        <end position="373"/>
    </location>
</feature>
<dbReference type="HOGENOM" id="CLU_742773_0_0_1"/>
<evidence type="ECO:0000313" key="4">
    <source>
        <dbReference type="Proteomes" id="UP000013827"/>
    </source>
</evidence>
<name>A0A0D3IVE9_EMIH1</name>
<dbReference type="Proteomes" id="UP000013827">
    <property type="component" value="Unassembled WGS sequence"/>
</dbReference>
<dbReference type="EnsemblProtists" id="EOD15234">
    <property type="protein sequence ID" value="EOD15234"/>
    <property type="gene ID" value="EMIHUDRAFT_370730"/>
</dbReference>
<dbReference type="RefSeq" id="XP_005767663.1">
    <property type="nucleotide sequence ID" value="XM_005767606.1"/>
</dbReference>
<keyword evidence="1" id="KW-0472">Membrane</keyword>
<evidence type="ECO:0008006" key="5">
    <source>
        <dbReference type="Google" id="ProtNLM"/>
    </source>
</evidence>
<evidence type="ECO:0000256" key="2">
    <source>
        <dbReference type="SAM" id="SignalP"/>
    </source>
</evidence>
<dbReference type="PaxDb" id="2903-EOD15234"/>
<organism evidence="3 4">
    <name type="scientific">Emiliania huxleyi (strain CCMP1516)</name>
    <dbReference type="NCBI Taxonomy" id="280463"/>
    <lineage>
        <taxon>Eukaryota</taxon>
        <taxon>Haptista</taxon>
        <taxon>Haptophyta</taxon>
        <taxon>Prymnesiophyceae</taxon>
        <taxon>Isochrysidales</taxon>
        <taxon>Noelaerhabdaceae</taxon>
        <taxon>Emiliania</taxon>
    </lineage>
</organism>
<accession>A0A0D3IVE9</accession>
<feature type="transmembrane region" description="Helical" evidence="1">
    <location>
        <begin position="318"/>
        <end position="338"/>
    </location>
</feature>
<evidence type="ECO:0000313" key="3">
    <source>
        <dbReference type="EnsemblProtists" id="EOD15234"/>
    </source>
</evidence>
<evidence type="ECO:0000256" key="1">
    <source>
        <dbReference type="SAM" id="Phobius"/>
    </source>
</evidence>
<dbReference type="GeneID" id="17261378"/>